<sequence>MHTDKEASQQDQILPPCRWLQCGEAKITDLCAGTWEHEKDPGYTNRRSNCHTAIGVALMDGSVAERAMPVGFACMTPYSCVWSLDWGR</sequence>
<dbReference type="EMBL" id="GBRH01200158">
    <property type="protein sequence ID" value="JAD97737.1"/>
    <property type="molecule type" value="Transcribed_RNA"/>
</dbReference>
<reference evidence="1" key="1">
    <citation type="submission" date="2014-09" db="EMBL/GenBank/DDBJ databases">
        <authorList>
            <person name="Magalhaes I.L.F."/>
            <person name="Oliveira U."/>
            <person name="Santos F.R."/>
            <person name="Vidigal T.H.D.A."/>
            <person name="Brescovit A.D."/>
            <person name="Santos A.J."/>
        </authorList>
    </citation>
    <scope>NUCLEOTIDE SEQUENCE</scope>
    <source>
        <tissue evidence="1">Shoot tissue taken approximately 20 cm above the soil surface</tissue>
    </source>
</reference>
<accession>A0A0A9ENX7</accession>
<reference evidence="1" key="2">
    <citation type="journal article" date="2015" name="Data Brief">
        <title>Shoot transcriptome of the giant reed, Arundo donax.</title>
        <authorList>
            <person name="Barrero R.A."/>
            <person name="Guerrero F.D."/>
            <person name="Moolhuijzen P."/>
            <person name="Goolsby J.A."/>
            <person name="Tidwell J."/>
            <person name="Bellgard S.E."/>
            <person name="Bellgard M.I."/>
        </authorList>
    </citation>
    <scope>NUCLEOTIDE SEQUENCE</scope>
    <source>
        <tissue evidence="1">Shoot tissue taken approximately 20 cm above the soil surface</tissue>
    </source>
</reference>
<name>A0A0A9ENX7_ARUDO</name>
<evidence type="ECO:0000313" key="1">
    <source>
        <dbReference type="EMBL" id="JAD97737.1"/>
    </source>
</evidence>
<protein>
    <submittedName>
        <fullName evidence="1">Uncharacterized protein</fullName>
    </submittedName>
</protein>
<dbReference type="AlphaFoldDB" id="A0A0A9ENX7"/>
<organism evidence="1">
    <name type="scientific">Arundo donax</name>
    <name type="common">Giant reed</name>
    <name type="synonym">Donax arundinaceus</name>
    <dbReference type="NCBI Taxonomy" id="35708"/>
    <lineage>
        <taxon>Eukaryota</taxon>
        <taxon>Viridiplantae</taxon>
        <taxon>Streptophyta</taxon>
        <taxon>Embryophyta</taxon>
        <taxon>Tracheophyta</taxon>
        <taxon>Spermatophyta</taxon>
        <taxon>Magnoliopsida</taxon>
        <taxon>Liliopsida</taxon>
        <taxon>Poales</taxon>
        <taxon>Poaceae</taxon>
        <taxon>PACMAD clade</taxon>
        <taxon>Arundinoideae</taxon>
        <taxon>Arundineae</taxon>
        <taxon>Arundo</taxon>
    </lineage>
</organism>
<proteinExistence type="predicted"/>